<accession>A0A0P9VEX9</accession>
<dbReference type="EMBL" id="LJQI01000036">
    <property type="protein sequence ID" value="KPX37875.1"/>
    <property type="molecule type" value="Genomic_DNA"/>
</dbReference>
<sequence length="60" mass="6778">MVFNARSKGGPVNPFEGETACIHLQSVFRHSMRWQTCDFINAKIGSYSTHVLVHTSWISP</sequence>
<gene>
    <name evidence="1" type="ORF">ALO70_102723</name>
</gene>
<dbReference type="PATRIC" id="fig|129137.4.peg.732"/>
<comment type="caution">
    <text evidence="1">The sequence shown here is derived from an EMBL/GenBank/DDBJ whole genome shotgun (WGS) entry which is preliminary data.</text>
</comment>
<reference evidence="1 2" key="1">
    <citation type="submission" date="2015-09" db="EMBL/GenBank/DDBJ databases">
        <title>Genome announcement of multiple Pseudomonas syringae strains.</title>
        <authorList>
            <person name="Thakur S."/>
            <person name="Wang P.W."/>
            <person name="Gong Y."/>
            <person name="Weir B.S."/>
            <person name="Guttman D.S."/>
        </authorList>
    </citation>
    <scope>NUCLEOTIDE SEQUENCE [LARGE SCALE GENOMIC DNA]</scope>
    <source>
        <strain evidence="1 2">ICMP4455</strain>
    </source>
</reference>
<protein>
    <submittedName>
        <fullName evidence="1">Uncharacterized protein</fullName>
    </submittedName>
</protein>
<evidence type="ECO:0000313" key="1">
    <source>
        <dbReference type="EMBL" id="KPX37875.1"/>
    </source>
</evidence>
<dbReference type="Proteomes" id="UP000050490">
    <property type="component" value="Unassembled WGS sequence"/>
</dbReference>
<proteinExistence type="predicted"/>
<organism evidence="1 2">
    <name type="scientific">Pseudomonas amygdali pv. eriobotryae</name>
    <dbReference type="NCBI Taxonomy" id="129137"/>
    <lineage>
        <taxon>Bacteria</taxon>
        <taxon>Pseudomonadati</taxon>
        <taxon>Pseudomonadota</taxon>
        <taxon>Gammaproteobacteria</taxon>
        <taxon>Pseudomonadales</taxon>
        <taxon>Pseudomonadaceae</taxon>
        <taxon>Pseudomonas</taxon>
        <taxon>Pseudomonas amygdali</taxon>
    </lineage>
</organism>
<dbReference type="AlphaFoldDB" id="A0A0P9VEX9"/>
<name>A0A0P9VEX9_PSEA0</name>
<evidence type="ECO:0000313" key="2">
    <source>
        <dbReference type="Proteomes" id="UP000050490"/>
    </source>
</evidence>